<dbReference type="InterPro" id="IPR020622">
    <property type="entry name" value="Ala_racemase_pyridoxalP-BS"/>
</dbReference>
<dbReference type="Gene3D" id="2.40.37.10">
    <property type="entry name" value="Lyase, Ornithine Decarboxylase, Chain A, domain 1"/>
    <property type="match status" value="1"/>
</dbReference>
<evidence type="ECO:0000313" key="12">
    <source>
        <dbReference type="Proteomes" id="UP000189431"/>
    </source>
</evidence>
<evidence type="ECO:0000256" key="6">
    <source>
        <dbReference type="ARBA" id="ARBA00022898"/>
    </source>
</evidence>
<dbReference type="CDD" id="cd06827">
    <property type="entry name" value="PLPDE_III_AR_proteobact"/>
    <property type="match status" value="1"/>
</dbReference>
<dbReference type="Gene3D" id="3.20.20.10">
    <property type="entry name" value="Alanine racemase"/>
    <property type="match status" value="1"/>
</dbReference>
<proteinExistence type="inferred from homology"/>
<dbReference type="PRINTS" id="PR00992">
    <property type="entry name" value="ALARACEMASE"/>
</dbReference>
<evidence type="ECO:0000256" key="7">
    <source>
        <dbReference type="ARBA" id="ARBA00023235"/>
    </source>
</evidence>
<dbReference type="PANTHER" id="PTHR30511:SF4">
    <property type="entry name" value="ALANINE RACEMASE, BIOSYNTHETIC"/>
    <property type="match status" value="1"/>
</dbReference>
<dbReference type="SMART" id="SM01005">
    <property type="entry name" value="Ala_racemase_C"/>
    <property type="match status" value="1"/>
</dbReference>
<dbReference type="InterPro" id="IPR000821">
    <property type="entry name" value="Ala_racemase"/>
</dbReference>
<dbReference type="Pfam" id="PF00842">
    <property type="entry name" value="Ala_racemase_C"/>
    <property type="match status" value="1"/>
</dbReference>
<protein>
    <recommendedName>
        <fullName evidence="5 9">Alanine racemase</fullName>
        <ecNumber evidence="5 9">5.1.1.1</ecNumber>
    </recommendedName>
</protein>
<comment type="similarity">
    <text evidence="4 9">Belongs to the alanine racemase family.</text>
</comment>
<feature type="active site" description="Proton acceptor; specific for D-alanine" evidence="9">
    <location>
        <position position="48"/>
    </location>
</feature>
<evidence type="ECO:0000259" key="10">
    <source>
        <dbReference type="SMART" id="SM01005"/>
    </source>
</evidence>
<dbReference type="HAMAP" id="MF_01201">
    <property type="entry name" value="Ala_racemase"/>
    <property type="match status" value="1"/>
</dbReference>
<name>A0ABX3KSI8_SALCS</name>
<keyword evidence="7 9" id="KW-0413">Isomerase</keyword>
<comment type="pathway">
    <text evidence="8 9">Amino-acid biosynthesis; D-alanine biosynthesis; D-alanine from L-alanine: step 1/1.</text>
</comment>
<evidence type="ECO:0000256" key="2">
    <source>
        <dbReference type="ARBA" id="ARBA00001933"/>
    </source>
</evidence>
<dbReference type="InterPro" id="IPR001608">
    <property type="entry name" value="Ala_racemase_N"/>
</dbReference>
<keyword evidence="12" id="KW-1185">Reference proteome</keyword>
<comment type="pathway">
    <text evidence="3">Cell wall biogenesis; peptidoglycan biosynthesis.</text>
</comment>
<dbReference type="SUPFAM" id="SSF51419">
    <property type="entry name" value="PLP-binding barrel"/>
    <property type="match status" value="1"/>
</dbReference>
<sequence length="379" mass="41173">MQDPRLMMSDLSTMTNAARAFIDPEAMVHNIQVMRRKAPGSKMMTVVKSDGYGHGLTSVATTLAPYSDAFGVARIEEALTLRQAGITLPIVLLEGFYEADELPLLVEHQLTATVHCDEQVAMLTQATLPSPLSVWLKVDSGMHRLGFEPDQVPGALFALHACDNVAPEIGYLSHFGCADEMDNPITQAQIDTFSRVTEGLPGERSLAASSGTLFWPQSHFDWVRPGICLYGISSRIELTGDALGLKPAMRLTSRVMAVRRLKAGEPVGYGARWRSSRDTLIGVIAIGYGDGYPRSAPDGTPVWLNGREVPLAGRVSMDMITVDLGPDATDKVGDEAVLWGPELPVERIARLVDTIGYELVCQVTGRVPRQYLTNPSPRG</sequence>
<feature type="active site" description="Proton acceptor; specific for L-alanine" evidence="9">
    <location>
        <position position="269"/>
    </location>
</feature>
<comment type="function">
    <text evidence="9">Catalyzes the interconversion of L-alanine and D-alanine. May also act on other amino acids.</text>
</comment>
<evidence type="ECO:0000256" key="3">
    <source>
        <dbReference type="ARBA" id="ARBA00004752"/>
    </source>
</evidence>
<dbReference type="SUPFAM" id="SSF50621">
    <property type="entry name" value="Alanine racemase C-terminal domain-like"/>
    <property type="match status" value="1"/>
</dbReference>
<evidence type="ECO:0000256" key="4">
    <source>
        <dbReference type="ARBA" id="ARBA00007880"/>
    </source>
</evidence>
<feature type="binding site" evidence="9">
    <location>
        <position position="317"/>
    </location>
    <ligand>
        <name>substrate</name>
    </ligand>
</feature>
<dbReference type="PROSITE" id="PS00395">
    <property type="entry name" value="ALANINE_RACEMASE"/>
    <property type="match status" value="1"/>
</dbReference>
<feature type="domain" description="Alanine racemase C-terminal" evidence="10">
    <location>
        <begin position="248"/>
        <end position="372"/>
    </location>
</feature>
<dbReference type="PANTHER" id="PTHR30511">
    <property type="entry name" value="ALANINE RACEMASE"/>
    <property type="match status" value="1"/>
</dbReference>
<dbReference type="InterPro" id="IPR009006">
    <property type="entry name" value="Ala_racemase/Decarboxylase_C"/>
</dbReference>
<dbReference type="EMBL" id="MUFR01000010">
    <property type="protein sequence ID" value="OOF34555.1"/>
    <property type="molecule type" value="Genomic_DNA"/>
</dbReference>
<gene>
    <name evidence="11" type="ORF">BZJ21_05005</name>
</gene>
<dbReference type="InterPro" id="IPR011079">
    <property type="entry name" value="Ala_racemase_C"/>
</dbReference>
<dbReference type="EC" id="5.1.1.1" evidence="5 9"/>
<comment type="caution">
    <text evidence="11">The sequence shown here is derived from an EMBL/GenBank/DDBJ whole genome shotgun (WGS) entry which is preliminary data.</text>
</comment>
<comment type="cofactor">
    <cofactor evidence="2 9">
        <name>pyridoxal 5'-phosphate</name>
        <dbReference type="ChEBI" id="CHEBI:597326"/>
    </cofactor>
</comment>
<organism evidence="11 12">
    <name type="scientific">Salinivibrio costicola subsp. alcaliphilus</name>
    <dbReference type="NCBI Taxonomy" id="272773"/>
    <lineage>
        <taxon>Bacteria</taxon>
        <taxon>Pseudomonadati</taxon>
        <taxon>Pseudomonadota</taxon>
        <taxon>Gammaproteobacteria</taxon>
        <taxon>Vibrionales</taxon>
        <taxon>Vibrionaceae</taxon>
        <taxon>Salinivibrio</taxon>
    </lineage>
</organism>
<comment type="catalytic activity">
    <reaction evidence="1 9">
        <text>L-alanine = D-alanine</text>
        <dbReference type="Rhea" id="RHEA:20249"/>
        <dbReference type="ChEBI" id="CHEBI:57416"/>
        <dbReference type="ChEBI" id="CHEBI:57972"/>
        <dbReference type="EC" id="5.1.1.1"/>
    </reaction>
</comment>
<dbReference type="InterPro" id="IPR029066">
    <property type="entry name" value="PLP-binding_barrel"/>
</dbReference>
<dbReference type="RefSeq" id="WP_077669279.1">
    <property type="nucleotide sequence ID" value="NZ_MUFR01000010.1"/>
</dbReference>
<dbReference type="Proteomes" id="UP000189431">
    <property type="component" value="Unassembled WGS sequence"/>
</dbReference>
<reference evidence="12" key="1">
    <citation type="submission" date="2017-01" db="EMBL/GenBank/DDBJ databases">
        <title>Draft genome of the species Salinivibrio costicola subsp. alcaliphilus.</title>
        <authorList>
            <person name="Lopez-Hermoso C."/>
            <person name="De La Haba R."/>
            <person name="Sanchez-Porro C."/>
            <person name="Ventosa A."/>
        </authorList>
    </citation>
    <scope>NUCLEOTIDE SEQUENCE [LARGE SCALE GENOMIC DNA]</scope>
    <source>
        <strain evidence="12">CBH448</strain>
    </source>
</reference>
<evidence type="ECO:0000256" key="5">
    <source>
        <dbReference type="ARBA" id="ARBA00013089"/>
    </source>
</evidence>
<dbReference type="Pfam" id="PF01168">
    <property type="entry name" value="Ala_racemase_N"/>
    <property type="match status" value="1"/>
</dbReference>
<evidence type="ECO:0000256" key="8">
    <source>
        <dbReference type="ARBA" id="ARBA00037912"/>
    </source>
</evidence>
<accession>A0ABX3KSI8</accession>
<dbReference type="NCBIfam" id="TIGR00492">
    <property type="entry name" value="alr"/>
    <property type="match status" value="1"/>
</dbReference>
<feature type="modified residue" description="N6-(pyridoxal phosphate)lysine" evidence="9">
    <location>
        <position position="48"/>
    </location>
</feature>
<evidence type="ECO:0000256" key="9">
    <source>
        <dbReference type="HAMAP-Rule" id="MF_01201"/>
    </source>
</evidence>
<evidence type="ECO:0000256" key="1">
    <source>
        <dbReference type="ARBA" id="ARBA00000316"/>
    </source>
</evidence>
<evidence type="ECO:0000313" key="11">
    <source>
        <dbReference type="EMBL" id="OOF34555.1"/>
    </source>
</evidence>
<feature type="binding site" evidence="9">
    <location>
        <position position="144"/>
    </location>
    <ligand>
        <name>substrate</name>
    </ligand>
</feature>
<keyword evidence="6 9" id="KW-0663">Pyridoxal phosphate</keyword>